<accession>A0A8X7U825</accession>
<reference evidence="1 2" key="1">
    <citation type="submission" date="2020-02" db="EMBL/GenBank/DDBJ databases">
        <authorList>
            <person name="Ma Q."/>
            <person name="Huang Y."/>
            <person name="Song X."/>
            <person name="Pei D."/>
        </authorList>
    </citation>
    <scope>NUCLEOTIDE SEQUENCE [LARGE SCALE GENOMIC DNA]</scope>
    <source>
        <strain evidence="1">Sxm20200214</strain>
        <tissue evidence="1">Leaf</tissue>
    </source>
</reference>
<organism evidence="1 2">
    <name type="scientific">Brassica carinata</name>
    <name type="common">Ethiopian mustard</name>
    <name type="synonym">Abyssinian cabbage</name>
    <dbReference type="NCBI Taxonomy" id="52824"/>
    <lineage>
        <taxon>Eukaryota</taxon>
        <taxon>Viridiplantae</taxon>
        <taxon>Streptophyta</taxon>
        <taxon>Embryophyta</taxon>
        <taxon>Tracheophyta</taxon>
        <taxon>Spermatophyta</taxon>
        <taxon>Magnoliopsida</taxon>
        <taxon>eudicotyledons</taxon>
        <taxon>Gunneridae</taxon>
        <taxon>Pentapetalae</taxon>
        <taxon>rosids</taxon>
        <taxon>malvids</taxon>
        <taxon>Brassicales</taxon>
        <taxon>Brassicaceae</taxon>
        <taxon>Brassiceae</taxon>
        <taxon>Brassica</taxon>
    </lineage>
</organism>
<dbReference type="OrthoDB" id="1041725at2759"/>
<keyword evidence="2" id="KW-1185">Reference proteome</keyword>
<sequence>MADQCMVIAGEWKTSDNGRWTFTIDKHYMSKIVPLSPMMTLLELQSNVLKEFYPNTEAPPSAALSYRPPNTKELATGISTPPVMLTHDGYVLYFLQSF</sequence>
<dbReference type="Proteomes" id="UP000886595">
    <property type="component" value="Unassembled WGS sequence"/>
</dbReference>
<evidence type="ECO:0000313" key="2">
    <source>
        <dbReference type="Proteomes" id="UP000886595"/>
    </source>
</evidence>
<gene>
    <name evidence="1" type="ORF">Bca52824_063822</name>
</gene>
<protein>
    <submittedName>
        <fullName evidence="1">Uncharacterized protein</fullName>
    </submittedName>
</protein>
<dbReference type="AlphaFoldDB" id="A0A8X7U825"/>
<evidence type="ECO:0000313" key="1">
    <source>
        <dbReference type="EMBL" id="KAG2269267.1"/>
    </source>
</evidence>
<dbReference type="EMBL" id="JAAMPC010000013">
    <property type="protein sequence ID" value="KAG2269267.1"/>
    <property type="molecule type" value="Genomic_DNA"/>
</dbReference>
<name>A0A8X7U825_BRACI</name>
<proteinExistence type="predicted"/>
<comment type="caution">
    <text evidence="1">The sequence shown here is derived from an EMBL/GenBank/DDBJ whole genome shotgun (WGS) entry which is preliminary data.</text>
</comment>